<keyword evidence="6" id="KW-1133">Transmembrane helix</keyword>
<feature type="region of interest" description="Disordered" evidence="5">
    <location>
        <begin position="265"/>
        <end position="301"/>
    </location>
</feature>
<dbReference type="STRING" id="1054147.F4PZI7"/>
<gene>
    <name evidence="7" type="ORF">DFA_02464</name>
</gene>
<sequence length="412" mass="45758">MLKSTTKSISNVLSLHLVSKTICISLSSYTTTSSSIKYKYNNNNSNHTSSSTSQILSSSFSYPSSYCKSNNNNIITKRYYASTKGLDKANLFESGQGEQAENITIDGYAEQGFSVNKVLVPGSIVATPTLLLLWDIHSAQDITLESLSILNIIDPQLEFVIIGTGKERKALDEQLIKDVQKRFGVNIETMATINAIGTYNILVEEGRQVGAFLIPLEPCRDARQDYLVTKREYQELNESVTYSKHQKQVISDRAKRDQPLFLVDIDDDENNSNDHSSSSSSSSSKPSHSNPEKQFKATKNIQEKAPSTKLNMLGKFMMKLFKLSIILFVFLFFCIQLSVQYDKDCGIHVGSLCPIREPGDVGPCIETCDFGYGDKYSQCGQGKVCCNTGCGRTCVQRRECAWSPPLGGRRPN</sequence>
<protein>
    <recommendedName>
        <fullName evidence="2">NADH dehydrogenase [ubiquinone] 1 alpha subcomplex assembly factor 3</fullName>
    </recommendedName>
</protein>
<dbReference type="Proteomes" id="UP000007797">
    <property type="component" value="Unassembled WGS sequence"/>
</dbReference>
<evidence type="ECO:0000256" key="4">
    <source>
        <dbReference type="ARBA" id="ARBA00049984"/>
    </source>
</evidence>
<keyword evidence="6" id="KW-0812">Transmembrane</keyword>
<evidence type="ECO:0000313" key="8">
    <source>
        <dbReference type="Proteomes" id="UP000007797"/>
    </source>
</evidence>
<dbReference type="GO" id="GO:0005743">
    <property type="term" value="C:mitochondrial inner membrane"/>
    <property type="evidence" value="ECO:0007669"/>
    <property type="project" value="TreeGrafter"/>
</dbReference>
<evidence type="ECO:0000256" key="1">
    <source>
        <dbReference type="ARBA" id="ARBA00004173"/>
    </source>
</evidence>
<dbReference type="InterPro" id="IPR034095">
    <property type="entry name" value="NDUF3"/>
</dbReference>
<dbReference type="EMBL" id="GL883016">
    <property type="protein sequence ID" value="EGG19216.1"/>
    <property type="molecule type" value="Genomic_DNA"/>
</dbReference>
<dbReference type="AlphaFoldDB" id="F4PZI7"/>
<dbReference type="SUPFAM" id="SSF64076">
    <property type="entry name" value="MTH938-like"/>
    <property type="match status" value="1"/>
</dbReference>
<evidence type="ECO:0000256" key="2">
    <source>
        <dbReference type="ARBA" id="ARBA00021776"/>
    </source>
</evidence>
<feature type="transmembrane region" description="Helical" evidence="6">
    <location>
        <begin position="320"/>
        <end position="339"/>
    </location>
</feature>
<dbReference type="Gene3D" id="3.40.1230.10">
    <property type="entry name" value="MTH938-like"/>
    <property type="match status" value="1"/>
</dbReference>
<feature type="compositionally biased region" description="Low complexity" evidence="5">
    <location>
        <begin position="273"/>
        <end position="289"/>
    </location>
</feature>
<dbReference type="InterPro" id="IPR007523">
    <property type="entry name" value="NDUFAF3/AAMDC"/>
</dbReference>
<accession>F4PZI7</accession>
<dbReference type="GO" id="GO:0032981">
    <property type="term" value="P:mitochondrial respiratory chain complex I assembly"/>
    <property type="evidence" value="ECO:0007669"/>
    <property type="project" value="InterPro"/>
</dbReference>
<evidence type="ECO:0000256" key="3">
    <source>
        <dbReference type="ARBA" id="ARBA00023128"/>
    </source>
</evidence>
<dbReference type="CDD" id="cd05125">
    <property type="entry name" value="Mth938_2P1-like"/>
    <property type="match status" value="1"/>
</dbReference>
<dbReference type="PANTHER" id="PTHR21192:SF2">
    <property type="entry name" value="NADH DEHYDROGENASE [UBIQUINONE] 1 ALPHA SUBCOMPLEX ASSEMBLY FACTOR 3"/>
    <property type="match status" value="1"/>
</dbReference>
<keyword evidence="8" id="KW-1185">Reference proteome</keyword>
<keyword evidence="3" id="KW-0496">Mitochondrion</keyword>
<keyword evidence="6" id="KW-0472">Membrane</keyword>
<dbReference type="GeneID" id="14871253"/>
<evidence type="ECO:0000313" key="7">
    <source>
        <dbReference type="EMBL" id="EGG19216.1"/>
    </source>
</evidence>
<name>F4PZI7_CACFS</name>
<dbReference type="RefSeq" id="XP_004366849.1">
    <property type="nucleotide sequence ID" value="XM_004366792.1"/>
</dbReference>
<proteinExistence type="inferred from homology"/>
<dbReference type="InterPro" id="IPR036748">
    <property type="entry name" value="MTH938-like_sf"/>
</dbReference>
<dbReference type="KEGG" id="dfa:DFA_02464"/>
<dbReference type="PANTHER" id="PTHR21192">
    <property type="entry name" value="NUCLEAR PROTEIN E3-3"/>
    <property type="match status" value="1"/>
</dbReference>
<dbReference type="Pfam" id="PF04430">
    <property type="entry name" value="DUF498"/>
    <property type="match status" value="1"/>
</dbReference>
<reference evidence="8" key="1">
    <citation type="journal article" date="2011" name="Genome Res.">
        <title>Phylogeny-wide analysis of social amoeba genomes highlights ancient origins for complex intercellular communication.</title>
        <authorList>
            <person name="Heidel A.J."/>
            <person name="Lawal H.M."/>
            <person name="Felder M."/>
            <person name="Schilde C."/>
            <person name="Helps N.R."/>
            <person name="Tunggal B."/>
            <person name="Rivero F."/>
            <person name="John U."/>
            <person name="Schleicher M."/>
            <person name="Eichinger L."/>
            <person name="Platzer M."/>
            <person name="Noegel A.A."/>
            <person name="Schaap P."/>
            <person name="Gloeckner G."/>
        </authorList>
    </citation>
    <scope>NUCLEOTIDE SEQUENCE [LARGE SCALE GENOMIC DNA]</scope>
    <source>
        <strain evidence="8">SH3</strain>
    </source>
</reference>
<comment type="subcellular location">
    <subcellularLocation>
        <location evidence="1">Mitochondrion</location>
    </subcellularLocation>
</comment>
<organism evidence="7 8">
    <name type="scientific">Cavenderia fasciculata</name>
    <name type="common">Slime mold</name>
    <name type="synonym">Dictyostelium fasciculatum</name>
    <dbReference type="NCBI Taxonomy" id="261658"/>
    <lineage>
        <taxon>Eukaryota</taxon>
        <taxon>Amoebozoa</taxon>
        <taxon>Evosea</taxon>
        <taxon>Eumycetozoa</taxon>
        <taxon>Dictyostelia</taxon>
        <taxon>Acytosteliales</taxon>
        <taxon>Cavenderiaceae</taxon>
        <taxon>Cavenderia</taxon>
    </lineage>
</organism>
<evidence type="ECO:0000256" key="6">
    <source>
        <dbReference type="SAM" id="Phobius"/>
    </source>
</evidence>
<dbReference type="OrthoDB" id="20681at2759"/>
<comment type="similarity">
    <text evidence="4">Belongs to the NDUFAF3 family.</text>
</comment>
<evidence type="ECO:0000256" key="5">
    <source>
        <dbReference type="SAM" id="MobiDB-lite"/>
    </source>
</evidence>